<accession>A0ACB9NR53</accession>
<keyword evidence="2" id="KW-1185">Reference proteome</keyword>
<evidence type="ECO:0000313" key="1">
    <source>
        <dbReference type="EMBL" id="KAI4337175.1"/>
    </source>
</evidence>
<comment type="caution">
    <text evidence="1">The sequence shown here is derived from an EMBL/GenBank/DDBJ whole genome shotgun (WGS) entry which is preliminary data.</text>
</comment>
<dbReference type="EMBL" id="CM039431">
    <property type="protein sequence ID" value="KAI4337175.1"/>
    <property type="molecule type" value="Genomic_DNA"/>
</dbReference>
<sequence>MTKHRKIHLFDIDIPGKITFMESKTYSRGDSYHYNQLTICGKATCSAARDTESGYGYVARGNSTLVGPITWQYGIGKTSLINHAAADRLTGDVGKSVSEEETASESEREHDVCPEAHVSEGKTRYMVPRDASRALEAVQVPD</sequence>
<protein>
    <submittedName>
        <fullName evidence="1">Uncharacterized protein</fullName>
    </submittedName>
</protein>
<proteinExistence type="predicted"/>
<name>A0ACB9NR53_BAUVA</name>
<organism evidence="1 2">
    <name type="scientific">Bauhinia variegata</name>
    <name type="common">Purple orchid tree</name>
    <name type="synonym">Phanera variegata</name>
    <dbReference type="NCBI Taxonomy" id="167791"/>
    <lineage>
        <taxon>Eukaryota</taxon>
        <taxon>Viridiplantae</taxon>
        <taxon>Streptophyta</taxon>
        <taxon>Embryophyta</taxon>
        <taxon>Tracheophyta</taxon>
        <taxon>Spermatophyta</taxon>
        <taxon>Magnoliopsida</taxon>
        <taxon>eudicotyledons</taxon>
        <taxon>Gunneridae</taxon>
        <taxon>Pentapetalae</taxon>
        <taxon>rosids</taxon>
        <taxon>fabids</taxon>
        <taxon>Fabales</taxon>
        <taxon>Fabaceae</taxon>
        <taxon>Cercidoideae</taxon>
        <taxon>Cercideae</taxon>
        <taxon>Bauhiniinae</taxon>
        <taxon>Bauhinia</taxon>
    </lineage>
</organism>
<reference evidence="1 2" key="1">
    <citation type="journal article" date="2022" name="DNA Res.">
        <title>Chromosomal-level genome assembly of the orchid tree Bauhinia variegata (Leguminosae; Cercidoideae) supports the allotetraploid origin hypothesis of Bauhinia.</title>
        <authorList>
            <person name="Zhong Y."/>
            <person name="Chen Y."/>
            <person name="Zheng D."/>
            <person name="Pang J."/>
            <person name="Liu Y."/>
            <person name="Luo S."/>
            <person name="Meng S."/>
            <person name="Qian L."/>
            <person name="Wei D."/>
            <person name="Dai S."/>
            <person name="Zhou R."/>
        </authorList>
    </citation>
    <scope>NUCLEOTIDE SEQUENCE [LARGE SCALE GENOMIC DNA]</scope>
    <source>
        <strain evidence="1">BV-YZ2020</strain>
    </source>
</reference>
<dbReference type="Proteomes" id="UP000828941">
    <property type="component" value="Chromosome 6"/>
</dbReference>
<gene>
    <name evidence="1" type="ORF">L6164_015622</name>
</gene>
<evidence type="ECO:0000313" key="2">
    <source>
        <dbReference type="Proteomes" id="UP000828941"/>
    </source>
</evidence>